<feature type="domain" description="C2" evidence="8">
    <location>
        <begin position="1289"/>
        <end position="1410"/>
    </location>
</feature>
<dbReference type="Pfam" id="PF00168">
    <property type="entry name" value="C2"/>
    <property type="match status" value="5"/>
</dbReference>
<name>A0A078B8I4_STYLE</name>
<dbReference type="GO" id="GO:0016020">
    <property type="term" value="C:membrane"/>
    <property type="evidence" value="ECO:0007669"/>
    <property type="project" value="UniProtKB-SubCell"/>
</dbReference>
<keyword evidence="4 7" id="KW-1133">Transmembrane helix</keyword>
<dbReference type="EMBL" id="CCKQ01018533">
    <property type="protein sequence ID" value="CDW90506.1"/>
    <property type="molecule type" value="Genomic_DNA"/>
</dbReference>
<evidence type="ECO:0000259" key="8">
    <source>
        <dbReference type="PROSITE" id="PS50004"/>
    </source>
</evidence>
<evidence type="ECO:0000256" key="1">
    <source>
        <dbReference type="ARBA" id="ARBA00004167"/>
    </source>
</evidence>
<gene>
    <name evidence="9" type="primary">Contig4420.g4727</name>
    <name evidence="9" type="ORF">STYLEM_19650</name>
</gene>
<dbReference type="PANTHER" id="PTHR12546:SF33">
    <property type="entry name" value="SPERM VESICLE FUSION PROTEIN FER-1"/>
    <property type="match status" value="1"/>
</dbReference>
<dbReference type="OMA" id="EPCEIIQ"/>
<evidence type="ECO:0000256" key="3">
    <source>
        <dbReference type="ARBA" id="ARBA00022737"/>
    </source>
</evidence>
<dbReference type="InterPro" id="IPR000008">
    <property type="entry name" value="C2_dom"/>
</dbReference>
<feature type="domain" description="C2" evidence="8">
    <location>
        <begin position="149"/>
        <end position="273"/>
    </location>
</feature>
<keyword evidence="10" id="KW-1185">Reference proteome</keyword>
<keyword evidence="2 7" id="KW-0812">Transmembrane</keyword>
<keyword evidence="3" id="KW-0677">Repeat</keyword>
<evidence type="ECO:0000256" key="6">
    <source>
        <dbReference type="SAM" id="MobiDB-lite"/>
    </source>
</evidence>
<dbReference type="InterPro" id="IPR012968">
    <property type="entry name" value="FerIin_dom"/>
</dbReference>
<dbReference type="PANTHER" id="PTHR12546">
    <property type="entry name" value="FER-1-LIKE"/>
    <property type="match status" value="1"/>
</dbReference>
<proteinExistence type="predicted"/>
<feature type="region of interest" description="Disordered" evidence="6">
    <location>
        <begin position="811"/>
        <end position="894"/>
    </location>
</feature>
<dbReference type="OrthoDB" id="270970at2759"/>
<dbReference type="InterPro" id="IPR035892">
    <property type="entry name" value="C2_domain_sf"/>
</dbReference>
<dbReference type="Gene3D" id="2.60.40.150">
    <property type="entry name" value="C2 domain"/>
    <property type="match status" value="4"/>
</dbReference>
<protein>
    <submittedName>
        <fullName evidence="9">C2 domain containing protein</fullName>
    </submittedName>
</protein>
<evidence type="ECO:0000256" key="5">
    <source>
        <dbReference type="ARBA" id="ARBA00023136"/>
    </source>
</evidence>
<evidence type="ECO:0000313" key="10">
    <source>
        <dbReference type="Proteomes" id="UP000039865"/>
    </source>
</evidence>
<dbReference type="CDD" id="cd04037">
    <property type="entry name" value="C2E_Ferlin"/>
    <property type="match status" value="1"/>
</dbReference>
<accession>A0A078B8I4</accession>
<keyword evidence="5 7" id="KW-0472">Membrane</keyword>
<feature type="transmembrane region" description="Helical" evidence="7">
    <location>
        <begin position="1517"/>
        <end position="1550"/>
    </location>
</feature>
<feature type="domain" description="C2" evidence="8">
    <location>
        <begin position="631"/>
        <end position="764"/>
    </location>
</feature>
<dbReference type="Proteomes" id="UP000039865">
    <property type="component" value="Unassembled WGS sequence"/>
</dbReference>
<evidence type="ECO:0000256" key="7">
    <source>
        <dbReference type="SAM" id="Phobius"/>
    </source>
</evidence>
<dbReference type="SMART" id="SM00239">
    <property type="entry name" value="C2"/>
    <property type="match status" value="5"/>
</dbReference>
<feature type="domain" description="C2" evidence="8">
    <location>
        <begin position="1135"/>
        <end position="1255"/>
    </location>
</feature>
<dbReference type="PROSITE" id="PS50004">
    <property type="entry name" value="C2"/>
    <property type="match status" value="5"/>
</dbReference>
<dbReference type="GO" id="GO:0007009">
    <property type="term" value="P:plasma membrane organization"/>
    <property type="evidence" value="ECO:0007669"/>
    <property type="project" value="TreeGrafter"/>
</dbReference>
<dbReference type="InterPro" id="IPR037721">
    <property type="entry name" value="Ferlin"/>
</dbReference>
<dbReference type="InParanoid" id="A0A078B8I4"/>
<organism evidence="9 10">
    <name type="scientific">Stylonychia lemnae</name>
    <name type="common">Ciliate</name>
    <dbReference type="NCBI Taxonomy" id="5949"/>
    <lineage>
        <taxon>Eukaryota</taxon>
        <taxon>Sar</taxon>
        <taxon>Alveolata</taxon>
        <taxon>Ciliophora</taxon>
        <taxon>Intramacronucleata</taxon>
        <taxon>Spirotrichea</taxon>
        <taxon>Stichotrichia</taxon>
        <taxon>Sporadotrichida</taxon>
        <taxon>Oxytrichidae</taxon>
        <taxon>Stylonychinae</taxon>
        <taxon>Stylonychia</taxon>
    </lineage>
</organism>
<feature type="domain" description="C2" evidence="8">
    <location>
        <begin position="470"/>
        <end position="601"/>
    </location>
</feature>
<evidence type="ECO:0000256" key="4">
    <source>
        <dbReference type="ARBA" id="ARBA00022989"/>
    </source>
</evidence>
<comment type="subcellular location">
    <subcellularLocation>
        <location evidence="1">Membrane</location>
        <topology evidence="1">Single-pass membrane protein</topology>
    </subcellularLocation>
</comment>
<dbReference type="SUPFAM" id="SSF49562">
    <property type="entry name" value="C2 domain (Calcium/lipid-binding domain, CaLB)"/>
    <property type="match status" value="5"/>
</dbReference>
<evidence type="ECO:0000313" key="9">
    <source>
        <dbReference type="EMBL" id="CDW90506.1"/>
    </source>
</evidence>
<dbReference type="InterPro" id="IPR037724">
    <property type="entry name" value="C2E_Ferlin"/>
</dbReference>
<dbReference type="SMART" id="SM01202">
    <property type="entry name" value="FerI"/>
    <property type="match status" value="1"/>
</dbReference>
<sequence>MSQEVKAPEKSSPEVGTMQKGDYMIHVYIQEGKEFKGEKADTVSPMIQVACGGKNKYSTCKKDVGPASSVYWGEHIFFEMTNVVNKSLRSYDFDVTYVYFQQNHTLYNQWIALSNPEGKDFNEITCYVKLAISIAGPGDEQVQLNDQTELKQEDQEVMMPPQIRKEYKQLIIRFIKGEKFPKMDTLGTIDAYIYTVYFKKKLKTKAVTQTKSQECFLEQEFYLPIQWPLASDRLVLSVYDEDNVSDEIVGSMNFSLKQLIKSSSGPEGRLTWLNLYGSPLGCSGENTNKMNEYPELASTWKGRILMHIVANDTKNPEMKVQPLLPELKNKYVDLGAFNQQEYELLVEFGSGISLPGNKKYKMRVQINDFFYDSKVAIEAKGNYNRWSDRSPVTPFKGPYKSIEELGKVYFYLMDGDDPICFWAGQASEFTNPNAPHKWLPLQCDLAKGKVKNSWEAGLISVKLSINHKSKNGAVNFAQNEAWKKPPPKRLSSWKVRCFIFQCKDIPSADSDGASDPYITIWNPDNKVVKTQTIDDNINPIFFEALEIYYDFDKLETAPPVVLNIWDADDLLDADDYLGRCVVYLKDASITETDKIPEPKWHDIRIGFSESEPACGQMLVSFAVVNDDFTFKTPISYLKLTDEIEYKDFNCEINVLGLRGLQSFGLMPVKKPFIKFNLRSLLPPEKAQAVTNIKTQPNATGSNPNINTMISFQIDLPVNPLFCPKLQCDVYDYVYKGLVQPLLGTFTLSIGDIMHQINKERQQDIEESENIVVYLKDFIDKMGKQQILAIQEDQDPNMSFIDRKVEGLNKLGEDRLQTDNASGEEKQRLLKDPLQKPITFRESVISSSGGPDEEEKKTLLDQTEAEEPERSKSRSRSKSPMDITPDRVRRRAAPSIFKKGADNKVLNGMELGVSLKVMIEKQKNKDEEFKKLQEDRQNDLIMLKKAGDAHKNVIFPKYVYEERIKKKVEAQPKPPNTIYYEVGYDKEAPETEEKQQKHYRRYYSDELENIKAIFPRQTFNQADVIRGQSRGLSDGWFSFLVKSKTDESGQNTNQKKVGYFKGRITVENAQEKVFYKKQKESRMQLVLKELDEIHRRIYGKELNFQTQDLESFEKASAFEHKLEEMGITNPTIMSFLKEQSYEEMIARMLLQKTKCIIRLYVLEGFDFAQRDIGSFSDPYLVVKCGTKKFNERSNYMLDEPNPKFHKMYEFDAEFPGSAPLIIKAYDYDDLFGDDLIGKTVVDLDDRFFCPEWQQIEDKPIEFRQLHHPSSDCSQGVIKLWVEILATNSSRKGNPRNWDVTPEPILEYEVRLVVYDTKDTLVMDVEDVSDVFIKAYIDDKDRKETDCHYRCQKGEASFNYRLLFNIKAPRAKYDLTLQTWDRDLFKSNDFIGEIQFPLQHVFQDAMVTQQPINITKKYYNSYLKEQLDKIGKGDVIKKFEDDDSFFVDTFDKDGKSAGLVRIGLGIFPGEMAKSNPVGGGRSEPNHSPFLPPPVGRLTFSLNPLTLFLQFVGPEMRKKVYLYCCCAICIILCVALFPMITSNLISAGIMSIFSSK</sequence>
<reference evidence="9 10" key="1">
    <citation type="submission" date="2014-06" db="EMBL/GenBank/DDBJ databases">
        <authorList>
            <person name="Swart Estienne"/>
        </authorList>
    </citation>
    <scope>NUCLEOTIDE SEQUENCE [LARGE SCALE GENOMIC DNA]</scope>
    <source>
        <strain evidence="9 10">130c</strain>
    </source>
</reference>
<feature type="compositionally biased region" description="Basic and acidic residues" evidence="6">
    <location>
        <begin position="811"/>
        <end position="833"/>
    </location>
</feature>
<evidence type="ECO:0000256" key="2">
    <source>
        <dbReference type="ARBA" id="ARBA00022692"/>
    </source>
</evidence>